<sequence>MSRLVSQSPEIVPSKTVQKAVMASPKKGMAYVKMQLQIRRMTAHFSQPIDNKLSSALHSSVQCVVFATESDTWI</sequence>
<dbReference type="AlphaFoldDB" id="A0A0M3HR62"/>
<proteinExistence type="predicted"/>
<reference evidence="2" key="1">
    <citation type="submission" date="2017-02" db="UniProtKB">
        <authorList>
            <consortium name="WormBaseParasite"/>
        </authorList>
    </citation>
    <scope>IDENTIFICATION</scope>
</reference>
<evidence type="ECO:0000313" key="2">
    <source>
        <dbReference type="WBParaSite" id="ALUE_0000473101-mRNA-1"/>
    </source>
</evidence>
<keyword evidence="1" id="KW-1185">Reference proteome</keyword>
<protein>
    <submittedName>
        <fullName evidence="2">Dynein light chain</fullName>
    </submittedName>
</protein>
<accession>A0A0M3HR62</accession>
<name>A0A0M3HR62_ASCLU</name>
<dbReference type="WBParaSite" id="ALUE_0000473101-mRNA-1">
    <property type="protein sequence ID" value="ALUE_0000473101-mRNA-1"/>
    <property type="gene ID" value="ALUE_0000473101"/>
</dbReference>
<dbReference type="Proteomes" id="UP000036681">
    <property type="component" value="Unplaced"/>
</dbReference>
<evidence type="ECO:0000313" key="1">
    <source>
        <dbReference type="Proteomes" id="UP000036681"/>
    </source>
</evidence>
<organism evidence="1 2">
    <name type="scientific">Ascaris lumbricoides</name>
    <name type="common">Giant roundworm</name>
    <dbReference type="NCBI Taxonomy" id="6252"/>
    <lineage>
        <taxon>Eukaryota</taxon>
        <taxon>Metazoa</taxon>
        <taxon>Ecdysozoa</taxon>
        <taxon>Nematoda</taxon>
        <taxon>Chromadorea</taxon>
        <taxon>Rhabditida</taxon>
        <taxon>Spirurina</taxon>
        <taxon>Ascaridomorpha</taxon>
        <taxon>Ascaridoidea</taxon>
        <taxon>Ascarididae</taxon>
        <taxon>Ascaris</taxon>
    </lineage>
</organism>